<dbReference type="Proteomes" id="UP001209654">
    <property type="component" value="Unassembled WGS sequence"/>
</dbReference>
<proteinExistence type="predicted"/>
<keyword evidence="2" id="KW-1185">Reference proteome</keyword>
<reference evidence="1 2" key="1">
    <citation type="journal article" date="2023" name="Int. J. Syst. Evol. Microbiol.">
        <title>Arthrobacter mangrovi sp. nov., an actinobacterium isolated from the rhizosphere of a mangrove.</title>
        <authorList>
            <person name="Hamada M."/>
            <person name="Saitou S."/>
            <person name="Enomoto N."/>
            <person name="Nanri K."/>
            <person name="Hidaka K."/>
            <person name="Miura T."/>
            <person name="Tamura T."/>
        </authorList>
    </citation>
    <scope>NUCLEOTIDE SEQUENCE [LARGE SCALE GENOMIC DNA]</scope>
    <source>
        <strain evidence="1 2">NBRC 112813</strain>
    </source>
</reference>
<organism evidence="1 2">
    <name type="scientific">Arthrobacter mangrovi</name>
    <dbReference type="NCBI Taxonomy" id="2966350"/>
    <lineage>
        <taxon>Bacteria</taxon>
        <taxon>Bacillati</taxon>
        <taxon>Actinomycetota</taxon>
        <taxon>Actinomycetes</taxon>
        <taxon>Micrococcales</taxon>
        <taxon>Micrococcaceae</taxon>
        <taxon>Arthrobacter</taxon>
    </lineage>
</organism>
<accession>A0ABQ5MUF4</accession>
<sequence>MDTKRSLLQWCSAKLWGRPGIVPAARDVPARRNILVEDNSDRLITSLRTAYPGARISSVGGYKVRLELPSGDVLSFYVNT</sequence>
<dbReference type="EMBL" id="BRVS01000008">
    <property type="protein sequence ID" value="GLB67574.1"/>
    <property type="molecule type" value="Genomic_DNA"/>
</dbReference>
<name>A0ABQ5MUF4_9MICC</name>
<evidence type="ECO:0000313" key="2">
    <source>
        <dbReference type="Proteomes" id="UP001209654"/>
    </source>
</evidence>
<evidence type="ECO:0000313" key="1">
    <source>
        <dbReference type="EMBL" id="GLB67574.1"/>
    </source>
</evidence>
<protein>
    <submittedName>
        <fullName evidence="1">Uncharacterized protein</fullName>
    </submittedName>
</protein>
<gene>
    <name evidence="1" type="ORF">AHIS1636_20140</name>
</gene>
<comment type="caution">
    <text evidence="1">The sequence shown here is derived from an EMBL/GenBank/DDBJ whole genome shotgun (WGS) entry which is preliminary data.</text>
</comment>